<keyword evidence="2" id="KW-1185">Reference proteome</keyword>
<dbReference type="EC" id="3.4.-.-" evidence="1"/>
<dbReference type="EMBL" id="CP136512">
    <property type="protein sequence ID" value="WOD16731.1"/>
    <property type="molecule type" value="Genomic_DNA"/>
</dbReference>
<evidence type="ECO:0000313" key="1">
    <source>
        <dbReference type="EMBL" id="WOD16731.1"/>
    </source>
</evidence>
<keyword evidence="1" id="KW-0378">Hydrolase</keyword>
<dbReference type="Proteomes" id="UP001302652">
    <property type="component" value="Chromosome 2"/>
</dbReference>
<dbReference type="InterPro" id="IPR011055">
    <property type="entry name" value="Dup_hybrid_motif"/>
</dbReference>
<proteinExistence type="predicted"/>
<dbReference type="InterPro" id="IPR050570">
    <property type="entry name" value="Cell_wall_metabolism_enzyme"/>
</dbReference>
<dbReference type="Gene3D" id="1.10.530.10">
    <property type="match status" value="1"/>
</dbReference>
<gene>
    <name evidence="1" type="ORF">RW095_12695</name>
</gene>
<sequence>MIISPPFLSAAQPQQNDTMATADAGNTVVPGGDVCAANMLECAPGNGAYPVSFNLGWHGGAHLKAPLDGNQATSVRAIADGTIVYVRPTDTTHKPTLQYRNVRTDDGCVVIRHDTEIGEGDNAKVTYYSVYMHLQAVLSSLSVGRKVYRKDILGTPGQVYGQFPQIHFEIVCNEANLRKFLGRAPGPLGHTPARTDAVYGDNWFFIPRGAKLFASEPHPFRDDDSAPPVATLHPQPSLVPAGTSCDLVVRMHYERDCTLTTYRQNADLSWSACGAMPAERDAEYNLYQRANALHGRFTDNSLAAIAPGMAVASPSAIFEMIRFGRCINDQLPGGARFNHWRKVKTPDGDGWINLSKTGVRIYSDADFPEWAGWSFINDDPTPDSLCDSPTVKRWLDVNHSGHVSHADAVGALGVDAVRQRLAHAVCKFPSEWSRSGLEARHNWLKSPHQALTNPLSETDFNTLMDHARDLAFWEDISDPEFPHANEVCHFPPTAFVRHFRTCAWLSVSEFKQILPREVLREGPHHAMYYENVLAVTTTFLQHHLKSLNFSLRKYLINTPQRLSAFFGNSLQETQWLTKIHENNHTEWYYPWDGRGFLQLTGPDNYVEYWDFIGYGVQISQQTRMQLHNAYQHASADRPHAANYISDNTSGVTPLMVGWRSSVGGEAQPQNPDSLTCPSDSAGFYWSKMGMAKFADRTINLERREVLATRPPNPHNPASGGAPISKIYYHSENFRDASAIVNYPAAVGHSNVAFNGYVARCIGFAQTLAVIGEPWFQDAHGTLLSFPEGRQPRRD</sequence>
<evidence type="ECO:0000313" key="2">
    <source>
        <dbReference type="Proteomes" id="UP001302652"/>
    </source>
</evidence>
<accession>A0ABZ0EJJ7</accession>
<dbReference type="GO" id="GO:0016787">
    <property type="term" value="F:hydrolase activity"/>
    <property type="evidence" value="ECO:0007669"/>
    <property type="project" value="UniProtKB-KW"/>
</dbReference>
<dbReference type="RefSeq" id="WP_317019351.1">
    <property type="nucleotide sequence ID" value="NZ_CP136512.1"/>
</dbReference>
<dbReference type="SUPFAM" id="SSF53955">
    <property type="entry name" value="Lysozyme-like"/>
    <property type="match status" value="1"/>
</dbReference>
<organism evidence="1 2">
    <name type="scientific">Paraburkholderia kirstenboschensis</name>
    <dbReference type="NCBI Taxonomy" id="1245436"/>
    <lineage>
        <taxon>Bacteria</taxon>
        <taxon>Pseudomonadati</taxon>
        <taxon>Pseudomonadota</taxon>
        <taxon>Betaproteobacteria</taxon>
        <taxon>Burkholderiales</taxon>
        <taxon>Burkholderiaceae</taxon>
        <taxon>Paraburkholderia</taxon>
    </lineage>
</organism>
<protein>
    <submittedName>
        <fullName evidence="1">M23 family metallopeptidase</fullName>
        <ecNumber evidence="1">3.4.-.-</ecNumber>
    </submittedName>
</protein>
<dbReference type="Gene3D" id="2.70.70.10">
    <property type="entry name" value="Glucose Permease (Domain IIA)"/>
    <property type="match status" value="1"/>
</dbReference>
<dbReference type="SUPFAM" id="SSF51261">
    <property type="entry name" value="Duplicated hybrid motif"/>
    <property type="match status" value="1"/>
</dbReference>
<dbReference type="CDD" id="cd12797">
    <property type="entry name" value="M23_peptidase"/>
    <property type="match status" value="1"/>
</dbReference>
<dbReference type="InterPro" id="IPR023346">
    <property type="entry name" value="Lysozyme-like_dom_sf"/>
</dbReference>
<name>A0ABZ0EJJ7_9BURK</name>
<dbReference type="PANTHER" id="PTHR21666">
    <property type="entry name" value="PEPTIDASE-RELATED"/>
    <property type="match status" value="1"/>
</dbReference>
<reference evidence="1 2" key="1">
    <citation type="submission" date="2023-10" db="EMBL/GenBank/DDBJ databases">
        <title>Surface-active antibiotics is a multifunctional adaptation for post-fire microbes.</title>
        <authorList>
            <person name="Liu M.D."/>
            <person name="Du Y."/>
            <person name="Koupaei S.K."/>
            <person name="Kim N.R."/>
            <person name="Zhang W."/>
            <person name="Traxler M.F."/>
        </authorList>
    </citation>
    <scope>NUCLEOTIDE SEQUENCE [LARGE SCALE GENOMIC DNA]</scope>
    <source>
        <strain evidence="1 2">F3</strain>
    </source>
</reference>
<dbReference type="PANTHER" id="PTHR21666:SF290">
    <property type="entry name" value="PEPTIDASE M23 DOMAIN PROTEIN"/>
    <property type="match status" value="1"/>
</dbReference>